<name>A0A4S1WTM9_9SPHN</name>
<feature type="region of interest" description="Disordered" evidence="1">
    <location>
        <begin position="84"/>
        <end position="107"/>
    </location>
</feature>
<evidence type="ECO:0000256" key="1">
    <source>
        <dbReference type="SAM" id="MobiDB-lite"/>
    </source>
</evidence>
<dbReference type="GO" id="GO:0016787">
    <property type="term" value="F:hydrolase activity"/>
    <property type="evidence" value="ECO:0007669"/>
    <property type="project" value="UniProtKB-KW"/>
</dbReference>
<proteinExistence type="predicted"/>
<dbReference type="EMBL" id="SRXU01000001">
    <property type="protein sequence ID" value="TGX46453.1"/>
    <property type="molecule type" value="Genomic_DNA"/>
</dbReference>
<dbReference type="Pfam" id="PF00561">
    <property type="entry name" value="Abhydrolase_1"/>
    <property type="match status" value="1"/>
</dbReference>
<dbReference type="InterPro" id="IPR029058">
    <property type="entry name" value="AB_hydrolase_fold"/>
</dbReference>
<dbReference type="InterPro" id="IPR000073">
    <property type="entry name" value="AB_hydrolase_1"/>
</dbReference>
<keyword evidence="2" id="KW-0732">Signal</keyword>
<organism evidence="4 5">
    <name type="scientific">Sphingomonas naasensis</name>
    <dbReference type="NCBI Taxonomy" id="1344951"/>
    <lineage>
        <taxon>Bacteria</taxon>
        <taxon>Pseudomonadati</taxon>
        <taxon>Pseudomonadota</taxon>
        <taxon>Alphaproteobacteria</taxon>
        <taxon>Sphingomonadales</taxon>
        <taxon>Sphingomonadaceae</taxon>
        <taxon>Sphingomonas</taxon>
    </lineage>
</organism>
<evidence type="ECO:0000313" key="4">
    <source>
        <dbReference type="EMBL" id="TGX46453.1"/>
    </source>
</evidence>
<feature type="chain" id="PRO_5020684724" evidence="2">
    <location>
        <begin position="21"/>
        <end position="265"/>
    </location>
</feature>
<dbReference type="OrthoDB" id="880990at2"/>
<evidence type="ECO:0000313" key="5">
    <source>
        <dbReference type="Proteomes" id="UP000309848"/>
    </source>
</evidence>
<dbReference type="AlphaFoldDB" id="A0A4S1WTM9"/>
<dbReference type="PROSITE" id="PS51257">
    <property type="entry name" value="PROKAR_LIPOPROTEIN"/>
    <property type="match status" value="1"/>
</dbReference>
<sequence length="265" mass="27925">MRSSLALLPLLLAGCATDSAAPQTASQPAAELYARSFGVAHPATLLVVLHGDAPTANPGYQYDFARTLAAHIPDARVVALLRPGYADPQGNRSPGDRGLTTGDNYTPDRLDAVSDSLRRLRARYPQARLVLIGHSGGAAMAADLAGTRPELVDGLLLAACPCSLPEWRQHMKARLPAAPFDQPVRSLDPLQTVGGAQLDLRAVLVVGADDPITPPKFSRAYAEALALRGIATDYRVLPGKGHEILDDPEVLSAAERLAAALPKKG</sequence>
<dbReference type="Gene3D" id="3.40.50.1820">
    <property type="entry name" value="alpha/beta hydrolase"/>
    <property type="match status" value="1"/>
</dbReference>
<keyword evidence="4" id="KW-0378">Hydrolase</keyword>
<feature type="signal peptide" evidence="2">
    <location>
        <begin position="1"/>
        <end position="20"/>
    </location>
</feature>
<comment type="caution">
    <text evidence="4">The sequence shown here is derived from an EMBL/GenBank/DDBJ whole genome shotgun (WGS) entry which is preliminary data.</text>
</comment>
<evidence type="ECO:0000259" key="3">
    <source>
        <dbReference type="Pfam" id="PF00561"/>
    </source>
</evidence>
<keyword evidence="5" id="KW-1185">Reference proteome</keyword>
<evidence type="ECO:0000256" key="2">
    <source>
        <dbReference type="SAM" id="SignalP"/>
    </source>
</evidence>
<gene>
    <name evidence="4" type="ORF">E5A74_04720</name>
</gene>
<protein>
    <submittedName>
        <fullName evidence="4">Alpha/beta fold hydrolase</fullName>
    </submittedName>
</protein>
<accession>A0A4S1WTM9</accession>
<reference evidence="4 5" key="1">
    <citation type="submission" date="2019-04" db="EMBL/GenBank/DDBJ databases">
        <title>Sphingomonas psychrotolerans sp. nov., isolated from soil in the Tianshan Mountains, Xinjiang, China.</title>
        <authorList>
            <person name="Luo Y."/>
            <person name="Sheng H."/>
        </authorList>
    </citation>
    <scope>NUCLEOTIDE SEQUENCE [LARGE SCALE GENOMIC DNA]</scope>
    <source>
        <strain evidence="4 5">KIS18-15</strain>
    </source>
</reference>
<dbReference type="Proteomes" id="UP000309848">
    <property type="component" value="Unassembled WGS sequence"/>
</dbReference>
<dbReference type="SUPFAM" id="SSF53474">
    <property type="entry name" value="alpha/beta-Hydrolases"/>
    <property type="match status" value="1"/>
</dbReference>
<feature type="domain" description="AB hydrolase-1" evidence="3">
    <location>
        <begin position="45"/>
        <end position="176"/>
    </location>
</feature>